<evidence type="ECO:0000313" key="2">
    <source>
        <dbReference type="EMBL" id="CAK0891678.1"/>
    </source>
</evidence>
<accession>A0ABN9WXP1</accession>
<sequence length="142" mass="13970">MALTAAVAVQPCALSAQRSPSTDAIVVGGLSASGQPAAARQPRSAISAGSLAAAVAAEVPGAVRMEGPRQGSRGPATAREPPAEDSGDAGGSKFWRPCQILQSMGDCGEHILHGGSGREASNSRDKLATAAVAAWGGAIAVL</sequence>
<dbReference type="EMBL" id="CAUYUJ010019504">
    <property type="protein sequence ID" value="CAK0891678.1"/>
    <property type="molecule type" value="Genomic_DNA"/>
</dbReference>
<proteinExistence type="predicted"/>
<protein>
    <submittedName>
        <fullName evidence="2">Uncharacterized protein</fullName>
    </submittedName>
</protein>
<evidence type="ECO:0000256" key="1">
    <source>
        <dbReference type="SAM" id="MobiDB-lite"/>
    </source>
</evidence>
<comment type="caution">
    <text evidence="2">The sequence shown here is derived from an EMBL/GenBank/DDBJ whole genome shotgun (WGS) entry which is preliminary data.</text>
</comment>
<feature type="region of interest" description="Disordered" evidence="1">
    <location>
        <begin position="62"/>
        <end position="94"/>
    </location>
</feature>
<evidence type="ECO:0000313" key="3">
    <source>
        <dbReference type="Proteomes" id="UP001189429"/>
    </source>
</evidence>
<organism evidence="2 3">
    <name type="scientific">Prorocentrum cordatum</name>
    <dbReference type="NCBI Taxonomy" id="2364126"/>
    <lineage>
        <taxon>Eukaryota</taxon>
        <taxon>Sar</taxon>
        <taxon>Alveolata</taxon>
        <taxon>Dinophyceae</taxon>
        <taxon>Prorocentrales</taxon>
        <taxon>Prorocentraceae</taxon>
        <taxon>Prorocentrum</taxon>
    </lineage>
</organism>
<keyword evidence="3" id="KW-1185">Reference proteome</keyword>
<reference evidence="2" key="1">
    <citation type="submission" date="2023-10" db="EMBL/GenBank/DDBJ databases">
        <authorList>
            <person name="Chen Y."/>
            <person name="Shah S."/>
            <person name="Dougan E. K."/>
            <person name="Thang M."/>
            <person name="Chan C."/>
        </authorList>
    </citation>
    <scope>NUCLEOTIDE SEQUENCE [LARGE SCALE GENOMIC DNA]</scope>
</reference>
<dbReference type="Proteomes" id="UP001189429">
    <property type="component" value="Unassembled WGS sequence"/>
</dbReference>
<gene>
    <name evidence="2" type="ORF">PCOR1329_LOCUS71542</name>
</gene>
<name>A0ABN9WXP1_9DINO</name>